<dbReference type="Proteomes" id="UP000215914">
    <property type="component" value="Chromosome 17"/>
</dbReference>
<sequence>MMEIHGLIGREVWVLAFLKLLAQFRHFILPCIPGITFKMTLWSSSKRSPTCILTRIWRKGLLKNYFSLARA</sequence>
<accession>A0A251RQE5</accession>
<dbReference type="InParanoid" id="A0A251RQE5"/>
<proteinExistence type="predicted"/>
<gene>
    <name evidence="2" type="ORF">HannXRQ_Chr17g0552781</name>
    <name evidence="1" type="ORF">HanXRQr2_Chr17g0831441</name>
</gene>
<evidence type="ECO:0000313" key="1">
    <source>
        <dbReference type="EMBL" id="KAF5757833.1"/>
    </source>
</evidence>
<name>A0A251RQE5_HELAN</name>
<reference evidence="1 3" key="1">
    <citation type="journal article" date="2017" name="Nature">
        <title>The sunflower genome provides insights into oil metabolism, flowering and Asterid evolution.</title>
        <authorList>
            <person name="Badouin H."/>
            <person name="Gouzy J."/>
            <person name="Grassa C.J."/>
            <person name="Murat F."/>
            <person name="Staton S.E."/>
            <person name="Cottret L."/>
            <person name="Lelandais-Briere C."/>
            <person name="Owens G.L."/>
            <person name="Carrere S."/>
            <person name="Mayjonade B."/>
            <person name="Legrand L."/>
            <person name="Gill N."/>
            <person name="Kane N.C."/>
            <person name="Bowers J.E."/>
            <person name="Hubner S."/>
            <person name="Bellec A."/>
            <person name="Berard A."/>
            <person name="Berges H."/>
            <person name="Blanchet N."/>
            <person name="Boniface M.C."/>
            <person name="Brunel D."/>
            <person name="Catrice O."/>
            <person name="Chaidir N."/>
            <person name="Claudel C."/>
            <person name="Donnadieu C."/>
            <person name="Faraut T."/>
            <person name="Fievet G."/>
            <person name="Helmstetter N."/>
            <person name="King M."/>
            <person name="Knapp S.J."/>
            <person name="Lai Z."/>
            <person name="Le Paslier M.C."/>
            <person name="Lippi Y."/>
            <person name="Lorenzon L."/>
            <person name="Mandel J.R."/>
            <person name="Marage G."/>
            <person name="Marchand G."/>
            <person name="Marquand E."/>
            <person name="Bret-Mestries E."/>
            <person name="Morien E."/>
            <person name="Nambeesan S."/>
            <person name="Nguyen T."/>
            <person name="Pegot-Espagnet P."/>
            <person name="Pouilly N."/>
            <person name="Raftis F."/>
            <person name="Sallet E."/>
            <person name="Schiex T."/>
            <person name="Thomas J."/>
            <person name="Vandecasteele C."/>
            <person name="Vares D."/>
            <person name="Vear F."/>
            <person name="Vautrin S."/>
            <person name="Crespi M."/>
            <person name="Mangin B."/>
            <person name="Burke J.M."/>
            <person name="Salse J."/>
            <person name="Munos S."/>
            <person name="Vincourt P."/>
            <person name="Rieseberg L.H."/>
            <person name="Langlade N.B."/>
        </authorList>
    </citation>
    <scope>NUCLEOTIDE SEQUENCE [LARGE SCALE GENOMIC DNA]</scope>
    <source>
        <strain evidence="3">cv. SF193</strain>
        <tissue evidence="1">Leaves</tissue>
    </source>
</reference>
<dbReference type="AlphaFoldDB" id="A0A251RQE5"/>
<reference evidence="2" key="2">
    <citation type="submission" date="2017-02" db="EMBL/GenBank/DDBJ databases">
        <title>Sunflower complete genome.</title>
        <authorList>
            <person name="Langlade N."/>
            <person name="Munos S."/>
        </authorList>
    </citation>
    <scope>NUCLEOTIDE SEQUENCE [LARGE SCALE GENOMIC DNA]</scope>
    <source>
        <tissue evidence="2">Leaves</tissue>
    </source>
</reference>
<reference evidence="1" key="3">
    <citation type="submission" date="2020-06" db="EMBL/GenBank/DDBJ databases">
        <title>Helianthus annuus Genome sequencing and assembly Release 2.</title>
        <authorList>
            <person name="Gouzy J."/>
            <person name="Langlade N."/>
            <person name="Munos S."/>
        </authorList>
    </citation>
    <scope>NUCLEOTIDE SEQUENCE</scope>
    <source>
        <tissue evidence="1">Leaves</tissue>
    </source>
</reference>
<keyword evidence="3" id="KW-1185">Reference proteome</keyword>
<dbReference type="EMBL" id="CM007906">
    <property type="protein sequence ID" value="OTF86625.1"/>
    <property type="molecule type" value="Genomic_DNA"/>
</dbReference>
<protein>
    <submittedName>
        <fullName evidence="2">Uncharacterized protein</fullName>
    </submittedName>
</protein>
<evidence type="ECO:0000313" key="2">
    <source>
        <dbReference type="EMBL" id="OTF86625.1"/>
    </source>
</evidence>
<dbReference type="Gramene" id="mRNA:HanXRQr2_Chr17g0831441">
    <property type="protein sequence ID" value="mRNA:HanXRQr2_Chr17g0831441"/>
    <property type="gene ID" value="HanXRQr2_Chr17g0831441"/>
</dbReference>
<dbReference type="EMBL" id="MNCJ02000332">
    <property type="protein sequence ID" value="KAF5757833.1"/>
    <property type="molecule type" value="Genomic_DNA"/>
</dbReference>
<organism evidence="2 3">
    <name type="scientific">Helianthus annuus</name>
    <name type="common">Common sunflower</name>
    <dbReference type="NCBI Taxonomy" id="4232"/>
    <lineage>
        <taxon>Eukaryota</taxon>
        <taxon>Viridiplantae</taxon>
        <taxon>Streptophyta</taxon>
        <taxon>Embryophyta</taxon>
        <taxon>Tracheophyta</taxon>
        <taxon>Spermatophyta</taxon>
        <taxon>Magnoliopsida</taxon>
        <taxon>eudicotyledons</taxon>
        <taxon>Gunneridae</taxon>
        <taxon>Pentapetalae</taxon>
        <taxon>asterids</taxon>
        <taxon>campanulids</taxon>
        <taxon>Asterales</taxon>
        <taxon>Asteraceae</taxon>
        <taxon>Asteroideae</taxon>
        <taxon>Heliantheae alliance</taxon>
        <taxon>Heliantheae</taxon>
        <taxon>Helianthus</taxon>
    </lineage>
</organism>
<evidence type="ECO:0000313" key="3">
    <source>
        <dbReference type="Proteomes" id="UP000215914"/>
    </source>
</evidence>